<evidence type="ECO:0000259" key="1">
    <source>
        <dbReference type="PROSITE" id="PS50883"/>
    </source>
</evidence>
<protein>
    <submittedName>
        <fullName evidence="3">EAL domain-containing protein</fullName>
    </submittedName>
</protein>
<dbReference type="InterPro" id="IPR013655">
    <property type="entry name" value="PAS_fold_3"/>
</dbReference>
<keyword evidence="4" id="KW-1185">Reference proteome</keyword>
<sequence length="833" mass="94104">MMDSTNACIYVTDPQTDEILFMNQAMKQAFSLEDPEGKLCWQVLQYGQQGRCAFCPVQMLTEDGSAPSCVWEEQNPVTGRTYENYDSLMRWTDGRLVHFHHSTDVTETRRLYQAAMIDELTGALSRRAGKQSLSLLLEKIGGGEPLCVCMLDVNGLKAVNDLHGHAAGDSLLKRVASTVRRMLHGEEFFMRLSGDEFVAVLPGVRQNEATARIQAMLEELSRDRPAFFPEGDAFCYGVIEVRDRIAMQDALARADERMYQQKRRVHIRRAEALLDQPQSRGPSAPFSYDANLLYDALVASTDDYVYVCDMKTGVFRYTSAMVAEFGLPGEVIPNAAAVWGAKVHPHDKRVFLESNQEIIDGRTDVHCVEYRAQNVRGEWLWLRCRGHLQRDESGDPALFAGFITNLGKKNKLDPLTGLFNKFELENDVTQLLDGSTPKPLTFMLLGIDDFKHINSLYDRVFGDEVIRIVAHRLRSLLPPNSTVYRLDGDEFAILMRGSSRTAADQLFRLIRESFSEQQVFDEKKFYCTLSGGCVFAPDNGSSYVELARCASYALEYAKRRGKNRLERYTHEIVAGRRRTLELTELLRESVEHGFENFELYYQPVFNMSRQVIGAEALARWSCAKYGPVSPAEFIPLLEQSGLILPVGRWIFREVLSTCVSWERDMSDLAISINLSYLQLQDESFFPFMLDTVKESGADPRHIVLELTESYLAANMDRVAQLLTDTRRSGIRVAMDDFGTGYSSLGVLKTAPIDIAKIDRTFVKGIQSSTFDSAFLRLVVELCGVLGIDTCLEGVETEDEFDAVRSMSLSYIQGFLLGRPLPAEEFRRSFLLQS</sequence>
<dbReference type="CDD" id="cd01948">
    <property type="entry name" value="EAL"/>
    <property type="match status" value="1"/>
</dbReference>
<feature type="domain" description="EAL" evidence="1">
    <location>
        <begin position="579"/>
        <end position="833"/>
    </location>
</feature>
<dbReference type="Pfam" id="PF08447">
    <property type="entry name" value="PAS_3"/>
    <property type="match status" value="1"/>
</dbReference>
<dbReference type="SMART" id="SM00052">
    <property type="entry name" value="EAL"/>
    <property type="match status" value="1"/>
</dbReference>
<accession>A0ABS6F7L2</accession>
<dbReference type="Proteomes" id="UP000787672">
    <property type="component" value="Unassembled WGS sequence"/>
</dbReference>
<reference evidence="3 4" key="1">
    <citation type="submission" date="2021-06" db="EMBL/GenBank/DDBJ databases">
        <authorList>
            <person name="Sun Q."/>
            <person name="Li D."/>
        </authorList>
    </citation>
    <scope>NUCLEOTIDE SEQUENCE [LARGE SCALE GENOMIC DNA]</scope>
    <source>
        <strain evidence="3 4">MSJ-2</strain>
    </source>
</reference>
<dbReference type="Pfam" id="PF00990">
    <property type="entry name" value="GGDEF"/>
    <property type="match status" value="2"/>
</dbReference>
<dbReference type="Pfam" id="PF00563">
    <property type="entry name" value="EAL"/>
    <property type="match status" value="1"/>
</dbReference>
<dbReference type="PANTHER" id="PTHR33121:SF79">
    <property type="entry name" value="CYCLIC DI-GMP PHOSPHODIESTERASE PDED-RELATED"/>
    <property type="match status" value="1"/>
</dbReference>
<proteinExistence type="predicted"/>
<dbReference type="PROSITE" id="PS50883">
    <property type="entry name" value="EAL"/>
    <property type="match status" value="1"/>
</dbReference>
<dbReference type="InterPro" id="IPR001633">
    <property type="entry name" value="EAL_dom"/>
</dbReference>
<dbReference type="SMART" id="SM00267">
    <property type="entry name" value="GGDEF"/>
    <property type="match status" value="2"/>
</dbReference>
<dbReference type="PROSITE" id="PS50887">
    <property type="entry name" value="GGDEF"/>
    <property type="match status" value="2"/>
</dbReference>
<name>A0ABS6F7L2_9FIRM</name>
<dbReference type="NCBIfam" id="TIGR00254">
    <property type="entry name" value="GGDEF"/>
    <property type="match status" value="2"/>
</dbReference>
<evidence type="ECO:0000313" key="4">
    <source>
        <dbReference type="Proteomes" id="UP000787672"/>
    </source>
</evidence>
<feature type="domain" description="GGDEF" evidence="2">
    <location>
        <begin position="144"/>
        <end position="276"/>
    </location>
</feature>
<organism evidence="3 4">
    <name type="scientific">Dysosmobacter acutus</name>
    <dbReference type="NCBI Taxonomy" id="2841504"/>
    <lineage>
        <taxon>Bacteria</taxon>
        <taxon>Bacillati</taxon>
        <taxon>Bacillota</taxon>
        <taxon>Clostridia</taxon>
        <taxon>Eubacteriales</taxon>
        <taxon>Oscillospiraceae</taxon>
        <taxon>Dysosmobacter</taxon>
    </lineage>
</organism>
<feature type="domain" description="GGDEF" evidence="2">
    <location>
        <begin position="438"/>
        <end position="570"/>
    </location>
</feature>
<dbReference type="PANTHER" id="PTHR33121">
    <property type="entry name" value="CYCLIC DI-GMP PHOSPHODIESTERASE PDEF"/>
    <property type="match status" value="1"/>
</dbReference>
<dbReference type="CDD" id="cd01949">
    <property type="entry name" value="GGDEF"/>
    <property type="match status" value="2"/>
</dbReference>
<evidence type="ECO:0000259" key="2">
    <source>
        <dbReference type="PROSITE" id="PS50887"/>
    </source>
</evidence>
<dbReference type="InterPro" id="IPR050706">
    <property type="entry name" value="Cyclic-di-GMP_PDE-like"/>
</dbReference>
<dbReference type="EMBL" id="JAHLQN010000001">
    <property type="protein sequence ID" value="MBU5626053.1"/>
    <property type="molecule type" value="Genomic_DNA"/>
</dbReference>
<dbReference type="InterPro" id="IPR000160">
    <property type="entry name" value="GGDEF_dom"/>
</dbReference>
<gene>
    <name evidence="3" type="ORF">KQI82_03765</name>
</gene>
<evidence type="ECO:0000313" key="3">
    <source>
        <dbReference type="EMBL" id="MBU5626053.1"/>
    </source>
</evidence>
<comment type="caution">
    <text evidence="3">The sequence shown here is derived from an EMBL/GenBank/DDBJ whole genome shotgun (WGS) entry which is preliminary data.</text>
</comment>